<reference evidence="8" key="2">
    <citation type="submission" date="2025-09" db="UniProtKB">
        <authorList>
            <consortium name="Ensembl"/>
        </authorList>
    </citation>
    <scope>IDENTIFICATION</scope>
</reference>
<evidence type="ECO:0000313" key="8">
    <source>
        <dbReference type="Ensembl" id="ENSCPGP00000005300.1"/>
    </source>
</evidence>
<protein>
    <recommendedName>
        <fullName evidence="7">BRCT domain-containing protein</fullName>
    </recommendedName>
</protein>
<evidence type="ECO:0000256" key="6">
    <source>
        <dbReference type="SAM" id="MobiDB-lite"/>
    </source>
</evidence>
<feature type="compositionally biased region" description="Acidic residues" evidence="6">
    <location>
        <begin position="140"/>
        <end position="149"/>
    </location>
</feature>
<keyword evidence="9" id="KW-1185">Reference proteome</keyword>
<feature type="compositionally biased region" description="Basic and acidic residues" evidence="6">
    <location>
        <begin position="749"/>
        <end position="759"/>
    </location>
</feature>
<feature type="region of interest" description="Disordered" evidence="6">
    <location>
        <begin position="1052"/>
        <end position="1073"/>
    </location>
</feature>
<keyword evidence="4" id="KW-0234">DNA repair</keyword>
<proteinExistence type="predicted"/>
<feature type="compositionally biased region" description="Acidic residues" evidence="6">
    <location>
        <begin position="194"/>
        <end position="203"/>
    </location>
</feature>
<feature type="compositionally biased region" description="Acidic residues" evidence="6">
    <location>
        <begin position="291"/>
        <end position="302"/>
    </location>
</feature>
<dbReference type="PANTHER" id="PTHR23196">
    <property type="entry name" value="PAX TRANSCRIPTION ACTIVATION DOMAIN INTERACTING PROTEIN"/>
    <property type="match status" value="1"/>
</dbReference>
<dbReference type="CDD" id="cd17744">
    <property type="entry name" value="BRCT_MDC1_rpt1"/>
    <property type="match status" value="1"/>
</dbReference>
<feature type="compositionally biased region" description="Acidic residues" evidence="6">
    <location>
        <begin position="397"/>
        <end position="406"/>
    </location>
</feature>
<evidence type="ECO:0000313" key="9">
    <source>
        <dbReference type="Proteomes" id="UP000694419"/>
    </source>
</evidence>
<evidence type="ECO:0000256" key="1">
    <source>
        <dbReference type="ARBA" id="ARBA00004123"/>
    </source>
</evidence>
<feature type="compositionally biased region" description="Polar residues" evidence="6">
    <location>
        <begin position="103"/>
        <end position="120"/>
    </location>
</feature>
<dbReference type="SUPFAM" id="SSF52113">
    <property type="entry name" value="BRCT domain"/>
    <property type="match status" value="1"/>
</dbReference>
<feature type="region of interest" description="Disordered" evidence="6">
    <location>
        <begin position="814"/>
        <end position="868"/>
    </location>
</feature>
<keyword evidence="3" id="KW-0227">DNA damage</keyword>
<dbReference type="InterPro" id="IPR036420">
    <property type="entry name" value="BRCT_dom_sf"/>
</dbReference>
<dbReference type="InterPro" id="IPR001357">
    <property type="entry name" value="BRCT_dom"/>
</dbReference>
<reference evidence="8" key="1">
    <citation type="submission" date="2025-08" db="UniProtKB">
        <authorList>
            <consortium name="Ensembl"/>
        </authorList>
    </citation>
    <scope>IDENTIFICATION</scope>
</reference>
<feature type="compositionally biased region" description="Acidic residues" evidence="6">
    <location>
        <begin position="343"/>
        <end position="354"/>
    </location>
</feature>
<keyword evidence="5" id="KW-0539">Nucleus</keyword>
<feature type="compositionally biased region" description="Polar residues" evidence="6">
    <location>
        <begin position="619"/>
        <end position="628"/>
    </location>
</feature>
<evidence type="ECO:0000256" key="3">
    <source>
        <dbReference type="ARBA" id="ARBA00022763"/>
    </source>
</evidence>
<feature type="region of interest" description="Disordered" evidence="6">
    <location>
        <begin position="599"/>
        <end position="680"/>
    </location>
</feature>
<evidence type="ECO:0000256" key="4">
    <source>
        <dbReference type="ARBA" id="ARBA00023204"/>
    </source>
</evidence>
<comment type="subcellular location">
    <subcellularLocation>
        <location evidence="1">Nucleus</location>
    </subcellularLocation>
</comment>
<evidence type="ECO:0000256" key="2">
    <source>
        <dbReference type="ARBA" id="ARBA00022553"/>
    </source>
</evidence>
<dbReference type="SMART" id="SM00292">
    <property type="entry name" value="BRCT"/>
    <property type="match status" value="1"/>
</dbReference>
<accession>A0A8C3PJ24</accession>
<dbReference type="GO" id="GO:0006281">
    <property type="term" value="P:DNA repair"/>
    <property type="evidence" value="ECO:0007669"/>
    <property type="project" value="UniProtKB-KW"/>
</dbReference>
<organism evidence="8 9">
    <name type="scientific">Calidris pygmaea</name>
    <name type="common">Spoon-billed sandpiper</name>
    <dbReference type="NCBI Taxonomy" id="425635"/>
    <lineage>
        <taxon>Eukaryota</taxon>
        <taxon>Metazoa</taxon>
        <taxon>Chordata</taxon>
        <taxon>Craniata</taxon>
        <taxon>Vertebrata</taxon>
        <taxon>Euteleostomi</taxon>
        <taxon>Archelosauria</taxon>
        <taxon>Archosauria</taxon>
        <taxon>Dinosauria</taxon>
        <taxon>Saurischia</taxon>
        <taxon>Theropoda</taxon>
        <taxon>Coelurosauria</taxon>
        <taxon>Aves</taxon>
        <taxon>Neognathae</taxon>
        <taxon>Neoaves</taxon>
        <taxon>Charadriiformes</taxon>
        <taxon>Scolopacidae</taxon>
        <taxon>Calidris</taxon>
    </lineage>
</organism>
<evidence type="ECO:0000259" key="7">
    <source>
        <dbReference type="PROSITE" id="PS50172"/>
    </source>
</evidence>
<dbReference type="InterPro" id="IPR051579">
    <property type="entry name" value="DDR_Transcriptional_Reg"/>
</dbReference>
<dbReference type="Pfam" id="PF16770">
    <property type="entry name" value="RTT107_BRCT_5"/>
    <property type="match status" value="1"/>
</dbReference>
<feature type="region of interest" description="Disordered" evidence="6">
    <location>
        <begin position="182"/>
        <end position="227"/>
    </location>
</feature>
<feature type="region of interest" description="Disordered" evidence="6">
    <location>
        <begin position="90"/>
        <end position="167"/>
    </location>
</feature>
<dbReference type="AlphaFoldDB" id="A0A8C3PJ24"/>
<sequence>MIVVDSDTDVEEVEVLPDTVCPKICRKDPYTARKTGVEMETPHPDVGGPKNGCRTLVDSDTDVEMESSNTAVEGPRNRHQMLVVDSDTDVEENGASPDVGCLQTHQKTQNISKNRNSEMGTHSADVEGSQNGHQMLLVDSDTDVEENGDNPDVGHPKPHQTTQNIPPSKIIEVETQRVDVGDSQKGHQMLVVDSDTDVEEDTASPDVGCQESPRRAPRGPDVKTETTVRNVEGRWTLLVESDTDVEEDISNPDVGAKKTHGATQNVPRNPDVETERPDPPQNKQWTLVVDSDTDVEENEGNPDVERKKIHRIAPPKCRDPDVETQNPNSDVGNAPNEHQNLEVDSDTDVEEEDLFVLRPKSHKTPQNTRKVPTVVMETPNPDVGGLSCGSVASNGDSDTDVEENEGNPDVGHKKIHRIAKNPCKDPDVETQNPNPDVGNPPSERQNLEVASDTDVDEEDLSQRVLGSKSHKTPQSTRKDPTVVMETPNPDVGGLSHGLVASNDDSDTGVEDLNALPNVGPPNPCGTGHEGMDTVAKVATAPDVDSKGLMRTKDDPDVKVTFLAPDVGAPKAQCLVLGVDSDIDVEDSVVLPDVGTVQRCQRASGDPDVAMTPPNPDVYSPTSARSSSDTDVEEVAPTPDVRSLRSQLRFQNRPHPDVATGSNAAVEKMDPKHWKSSPKRQGFLLKSEDDASMEGMVPNHCDLAPNTDVEAPNPDVGPQQCSGEPPARSRDPAVPPDVSTPESPHVDPNSARKSDTEGKWGRPGHLGPPARTPGSFLKVLPTPQKISTSSWNTWVPPWTPGSPLDAWVPSLDTWVSPGHLGPQHGSPTGTAPGWDPEEPTQRFFLPKEEEEEEEEQPPGDPADEWQPPKGCPQHVLMVSFCPQVLFTGVVASPDMEVALKTLGGSMATSVFDCTHLVTDRVRRTIKFLCAVARGVPIVTPEWLQKSARSGRVLTPGPFLVRDNQQESHFGFSLAQALRRARRHPLLQGYEVHVTPSVRPEPEHMRDIVTCSGGTFLPTMPHTYAVRGQRGGVPNVSSVAAPAPAPVMSPECPQRCGQGGLRDVPNRAPVTSPVW</sequence>
<dbReference type="PANTHER" id="PTHR23196:SF34">
    <property type="entry name" value="MEDIATOR OF DNA DAMAGE CHECKPOINT PROTEIN 1"/>
    <property type="match status" value="1"/>
</dbReference>
<dbReference type="PROSITE" id="PS50172">
    <property type="entry name" value="BRCT"/>
    <property type="match status" value="1"/>
</dbReference>
<feature type="compositionally biased region" description="Acidic residues" evidence="6">
    <location>
        <begin position="847"/>
        <end position="862"/>
    </location>
</feature>
<dbReference type="Proteomes" id="UP000694419">
    <property type="component" value="Unplaced"/>
</dbReference>
<feature type="region of interest" description="Disordered" evidence="6">
    <location>
        <begin position="242"/>
        <end position="509"/>
    </location>
</feature>
<name>A0A8C3PJ24_9CHAR</name>
<keyword evidence="2" id="KW-0597">Phosphoprotein</keyword>
<dbReference type="Ensembl" id="ENSCPGT00000005847.1">
    <property type="protein sequence ID" value="ENSCPGP00000005300.1"/>
    <property type="gene ID" value="ENSCPGG00000003843.1"/>
</dbReference>
<feature type="region of interest" description="Disordered" evidence="6">
    <location>
        <begin position="692"/>
        <end position="776"/>
    </location>
</feature>
<feature type="compositionally biased region" description="Basic and acidic residues" evidence="6">
    <location>
        <begin position="212"/>
        <end position="226"/>
    </location>
</feature>
<dbReference type="GO" id="GO:0005634">
    <property type="term" value="C:nucleus"/>
    <property type="evidence" value="ECO:0007669"/>
    <property type="project" value="UniProtKB-SubCell"/>
</dbReference>
<dbReference type="Gene3D" id="3.40.50.10190">
    <property type="entry name" value="BRCT domain"/>
    <property type="match status" value="2"/>
</dbReference>
<evidence type="ECO:0000256" key="5">
    <source>
        <dbReference type="ARBA" id="ARBA00023242"/>
    </source>
</evidence>
<feature type="domain" description="BRCT" evidence="7">
    <location>
        <begin position="880"/>
        <end position="959"/>
    </location>
</feature>